<keyword evidence="1" id="KW-0812">Transmembrane</keyword>
<protein>
    <submittedName>
        <fullName evidence="2">Uncharacterized protein</fullName>
    </submittedName>
</protein>
<comment type="caution">
    <text evidence="2">The sequence shown here is derived from an EMBL/GenBank/DDBJ whole genome shotgun (WGS) entry which is preliminary data.</text>
</comment>
<evidence type="ECO:0000256" key="1">
    <source>
        <dbReference type="SAM" id="Phobius"/>
    </source>
</evidence>
<gene>
    <name evidence="2" type="ORF">I7X39_03520</name>
</gene>
<dbReference type="Proteomes" id="UP000613266">
    <property type="component" value="Unassembled WGS sequence"/>
</dbReference>
<keyword evidence="1" id="KW-0472">Membrane</keyword>
<organism evidence="2 3">
    <name type="scientific">Inhella proteolytica</name>
    <dbReference type="NCBI Taxonomy" id="2795029"/>
    <lineage>
        <taxon>Bacteria</taxon>
        <taxon>Pseudomonadati</taxon>
        <taxon>Pseudomonadota</taxon>
        <taxon>Betaproteobacteria</taxon>
        <taxon>Burkholderiales</taxon>
        <taxon>Sphaerotilaceae</taxon>
        <taxon>Inhella</taxon>
    </lineage>
</organism>
<evidence type="ECO:0000313" key="3">
    <source>
        <dbReference type="Proteomes" id="UP000613266"/>
    </source>
</evidence>
<dbReference type="EMBL" id="JAEDAK010000002">
    <property type="protein sequence ID" value="MBH9575968.1"/>
    <property type="molecule type" value="Genomic_DNA"/>
</dbReference>
<feature type="transmembrane region" description="Helical" evidence="1">
    <location>
        <begin position="45"/>
        <end position="64"/>
    </location>
</feature>
<dbReference type="RefSeq" id="WP_198109587.1">
    <property type="nucleotide sequence ID" value="NZ_JAEDAK010000002.1"/>
</dbReference>
<name>A0A931J1I9_9BURK</name>
<keyword evidence="3" id="KW-1185">Reference proteome</keyword>
<proteinExistence type="predicted"/>
<reference evidence="2" key="1">
    <citation type="submission" date="2020-12" db="EMBL/GenBank/DDBJ databases">
        <title>The genome sequence of Inhella sp. 1Y17.</title>
        <authorList>
            <person name="Liu Y."/>
        </authorList>
    </citation>
    <scope>NUCLEOTIDE SEQUENCE</scope>
    <source>
        <strain evidence="2">1Y17</strain>
    </source>
</reference>
<feature type="transmembrane region" description="Helical" evidence="1">
    <location>
        <begin position="6"/>
        <end position="33"/>
    </location>
</feature>
<evidence type="ECO:0000313" key="2">
    <source>
        <dbReference type="EMBL" id="MBH9575968.1"/>
    </source>
</evidence>
<accession>A0A931J1I9</accession>
<dbReference type="AlphaFoldDB" id="A0A931J1I9"/>
<keyword evidence="1" id="KW-1133">Transmembrane helix</keyword>
<feature type="transmembrane region" description="Helical" evidence="1">
    <location>
        <begin position="70"/>
        <end position="88"/>
    </location>
</feature>
<sequence length="91" mass="9820">MSFLTLFWHLANFLAAPLAVAALLVLLAKGLVWRQPLRAAGWKRLWGEAAAAALLGQIAALALWGVEGKLLGYALMLGLMVLPLGWRLSRA</sequence>